<dbReference type="Proteomes" id="UP001144673">
    <property type="component" value="Chromosome 2"/>
</dbReference>
<feature type="transmembrane region" description="Helical" evidence="6">
    <location>
        <begin position="309"/>
        <end position="334"/>
    </location>
</feature>
<feature type="transmembrane region" description="Helical" evidence="6">
    <location>
        <begin position="53"/>
        <end position="73"/>
    </location>
</feature>
<feature type="transmembrane region" description="Helical" evidence="6">
    <location>
        <begin position="116"/>
        <end position="135"/>
    </location>
</feature>
<dbReference type="Gene3D" id="1.20.1250.20">
    <property type="entry name" value="MFS general substrate transporter like domains"/>
    <property type="match status" value="1"/>
</dbReference>
<name>A0A9W8Q3L9_AKAMU</name>
<evidence type="ECO:0000256" key="1">
    <source>
        <dbReference type="ARBA" id="ARBA00004141"/>
    </source>
</evidence>
<dbReference type="GO" id="GO:0016020">
    <property type="term" value="C:membrane"/>
    <property type="evidence" value="ECO:0007669"/>
    <property type="project" value="UniProtKB-SubCell"/>
</dbReference>
<dbReference type="GO" id="GO:0022857">
    <property type="term" value="F:transmembrane transporter activity"/>
    <property type="evidence" value="ECO:0007669"/>
    <property type="project" value="InterPro"/>
</dbReference>
<comment type="subcellular location">
    <subcellularLocation>
        <location evidence="1">Membrane</location>
        <topology evidence="1">Multi-pass membrane protein</topology>
    </subcellularLocation>
</comment>
<keyword evidence="9" id="KW-1185">Reference proteome</keyword>
<evidence type="ECO:0000313" key="8">
    <source>
        <dbReference type="EMBL" id="KAJ4145778.1"/>
    </source>
</evidence>
<feature type="transmembrane region" description="Helical" evidence="6">
    <location>
        <begin position="474"/>
        <end position="497"/>
    </location>
</feature>
<proteinExistence type="predicted"/>
<reference evidence="8" key="1">
    <citation type="journal article" date="2023" name="Access Microbiol">
        <title>De-novo genome assembly for Akanthomyces muscarius, a biocontrol agent of insect agricultural pests.</title>
        <authorList>
            <person name="Erdos Z."/>
            <person name="Studholme D.J."/>
            <person name="Raymond B."/>
            <person name="Sharma M."/>
        </authorList>
    </citation>
    <scope>NUCLEOTIDE SEQUENCE</scope>
    <source>
        <strain evidence="8">Ve6</strain>
    </source>
</reference>
<evidence type="ECO:0000256" key="2">
    <source>
        <dbReference type="ARBA" id="ARBA00022692"/>
    </source>
</evidence>
<keyword evidence="3 6" id="KW-1133">Transmembrane helix</keyword>
<sequence>MDSRITAEADERTALLADDANNQQPASRADEPPTEATGTEAASTDAKLPRKSIVTFAICTLSYFFVVLSASIMQPATSEVVEEIICQRLYPDVAHGRDPRCKDNFVQGELSFIEGWSFPLFLLPGVVTAVPYGILADTYGRRLGIGLCMLGLLLQQGAMLVIYAFPQIFPIRTVWWASLLSFIGGGATVLSALIFAAVSSVAPGAKKTLMFSYLGAAITAAELIGSPLAWLIMRRGAWLAIYISFFLMVMGAVCALFIPDIRGDARPASAATWKAGSVFRPSFVQRQLVAAGRKVRHIVRTQFIEQRTLGLLLISLLFTTLGKAFTLLLAQYVARRFGWTWGETGLLSSLQGGITMGTTSLIIPLLDGLLRLKWSWTLFEKDIFLAQLSLAIMVTGFFGIGLASTSAVMLVFVSWTSLSKGQEFIMRSLLAQAAGEANVGVVYTTISVLETGGIAVVGPLLAAAFRQGLDWGGAWIGFPFFVAGILVFIGSCLVWVASRTAKVDLFSSEEAGQC</sequence>
<feature type="transmembrane region" description="Helical" evidence="6">
    <location>
        <begin position="210"/>
        <end position="233"/>
    </location>
</feature>
<feature type="compositionally biased region" description="Basic and acidic residues" evidence="5">
    <location>
        <begin position="1"/>
        <end position="13"/>
    </location>
</feature>
<evidence type="ECO:0000256" key="3">
    <source>
        <dbReference type="ARBA" id="ARBA00022989"/>
    </source>
</evidence>
<feature type="region of interest" description="Disordered" evidence="5">
    <location>
        <begin position="1"/>
        <end position="44"/>
    </location>
</feature>
<dbReference type="PANTHER" id="PTHR23507">
    <property type="entry name" value="ZGC:174356"/>
    <property type="match status" value="1"/>
</dbReference>
<dbReference type="SUPFAM" id="SSF103473">
    <property type="entry name" value="MFS general substrate transporter"/>
    <property type="match status" value="1"/>
</dbReference>
<organism evidence="8 9">
    <name type="scientific">Akanthomyces muscarius</name>
    <name type="common">Entomopathogenic fungus</name>
    <name type="synonym">Lecanicillium muscarium</name>
    <dbReference type="NCBI Taxonomy" id="2231603"/>
    <lineage>
        <taxon>Eukaryota</taxon>
        <taxon>Fungi</taxon>
        <taxon>Dikarya</taxon>
        <taxon>Ascomycota</taxon>
        <taxon>Pezizomycotina</taxon>
        <taxon>Sordariomycetes</taxon>
        <taxon>Hypocreomycetidae</taxon>
        <taxon>Hypocreales</taxon>
        <taxon>Cordycipitaceae</taxon>
        <taxon>Akanthomyces</taxon>
    </lineage>
</organism>
<feature type="transmembrane region" description="Helical" evidence="6">
    <location>
        <begin position="437"/>
        <end position="462"/>
    </location>
</feature>
<evidence type="ECO:0000256" key="4">
    <source>
        <dbReference type="ARBA" id="ARBA00023136"/>
    </source>
</evidence>
<dbReference type="InterPro" id="IPR011701">
    <property type="entry name" value="MFS"/>
</dbReference>
<feature type="domain" description="Major facilitator superfamily (MFS) profile" evidence="7">
    <location>
        <begin position="55"/>
        <end position="502"/>
    </location>
</feature>
<feature type="transmembrane region" description="Helical" evidence="6">
    <location>
        <begin position="384"/>
        <end position="417"/>
    </location>
</feature>
<gene>
    <name evidence="8" type="ORF">LMH87_004614</name>
</gene>
<feature type="transmembrane region" description="Helical" evidence="6">
    <location>
        <begin position="175"/>
        <end position="198"/>
    </location>
</feature>
<dbReference type="AlphaFoldDB" id="A0A9W8Q3L9"/>
<protein>
    <recommendedName>
        <fullName evidence="7">Major facilitator superfamily (MFS) profile domain-containing protein</fullName>
    </recommendedName>
</protein>
<dbReference type="PROSITE" id="PS50850">
    <property type="entry name" value="MFS"/>
    <property type="match status" value="1"/>
</dbReference>
<evidence type="ECO:0000259" key="7">
    <source>
        <dbReference type="PROSITE" id="PS50850"/>
    </source>
</evidence>
<dbReference type="EMBL" id="JAJHUN010000011">
    <property type="protein sequence ID" value="KAJ4145778.1"/>
    <property type="molecule type" value="Genomic_DNA"/>
</dbReference>
<dbReference type="Pfam" id="PF07690">
    <property type="entry name" value="MFS_1"/>
    <property type="match status" value="1"/>
</dbReference>
<evidence type="ECO:0000313" key="9">
    <source>
        <dbReference type="Proteomes" id="UP001144673"/>
    </source>
</evidence>
<evidence type="ECO:0000256" key="6">
    <source>
        <dbReference type="SAM" id="Phobius"/>
    </source>
</evidence>
<feature type="transmembrane region" description="Helical" evidence="6">
    <location>
        <begin position="239"/>
        <end position="258"/>
    </location>
</feature>
<evidence type="ECO:0000256" key="5">
    <source>
        <dbReference type="SAM" id="MobiDB-lite"/>
    </source>
</evidence>
<dbReference type="GeneID" id="80891773"/>
<dbReference type="InterPro" id="IPR020846">
    <property type="entry name" value="MFS_dom"/>
</dbReference>
<dbReference type="PANTHER" id="PTHR23507:SF1">
    <property type="entry name" value="FI18259P1-RELATED"/>
    <property type="match status" value="1"/>
</dbReference>
<dbReference type="InterPro" id="IPR036259">
    <property type="entry name" value="MFS_trans_sf"/>
</dbReference>
<comment type="caution">
    <text evidence="8">The sequence shown here is derived from an EMBL/GenBank/DDBJ whole genome shotgun (WGS) entry which is preliminary data.</text>
</comment>
<feature type="transmembrane region" description="Helical" evidence="6">
    <location>
        <begin position="147"/>
        <end position="169"/>
    </location>
</feature>
<keyword evidence="2 6" id="KW-0812">Transmembrane</keyword>
<accession>A0A9W8Q3L9</accession>
<dbReference type="RefSeq" id="XP_056049448.1">
    <property type="nucleotide sequence ID" value="XM_056195861.1"/>
</dbReference>
<dbReference type="KEGG" id="amus:LMH87_004614"/>
<keyword evidence="4 6" id="KW-0472">Membrane</keyword>